<dbReference type="InterPro" id="IPR011047">
    <property type="entry name" value="Quinoprotein_ADH-like_sf"/>
</dbReference>
<dbReference type="SMART" id="SM00564">
    <property type="entry name" value="PQQ"/>
    <property type="match status" value="5"/>
</dbReference>
<keyword evidence="1" id="KW-1133">Transmembrane helix</keyword>
<feature type="domain" description="Pyrrolo-quinoline quinone repeat" evidence="2">
    <location>
        <begin position="64"/>
        <end position="333"/>
    </location>
</feature>
<keyword evidence="1" id="KW-0812">Transmembrane</keyword>
<dbReference type="KEGG" id="agi:FSB73_19425"/>
<dbReference type="PANTHER" id="PTHR34512:SF30">
    <property type="entry name" value="OUTER MEMBRANE PROTEIN ASSEMBLY FACTOR BAMB"/>
    <property type="match status" value="1"/>
</dbReference>
<keyword evidence="1" id="KW-0472">Membrane</keyword>
<reference evidence="3 4" key="1">
    <citation type="journal article" date="2017" name="Int. J. Syst. Evol. Microbiol.">
        <title>Arachidicoccus ginsenosidivorans sp. nov., with ginsenoside-converting activity isolated from ginseng cultivating soil.</title>
        <authorList>
            <person name="Siddiqi M.Z."/>
            <person name="Aslam Z."/>
            <person name="Im W.T."/>
        </authorList>
    </citation>
    <scope>NUCLEOTIDE SEQUENCE [LARGE SCALE GENOMIC DNA]</scope>
    <source>
        <strain evidence="3 4">Gsoil 809</strain>
    </source>
</reference>
<dbReference type="Proteomes" id="UP000321291">
    <property type="component" value="Chromosome"/>
</dbReference>
<proteinExistence type="predicted"/>
<dbReference type="Gene3D" id="2.40.10.480">
    <property type="match status" value="1"/>
</dbReference>
<gene>
    <name evidence="3" type="ORF">FSB73_19425</name>
</gene>
<accession>A0A5B8VPF0</accession>
<protein>
    <submittedName>
        <fullName evidence="3">PQQ-like beta-propeller repeat protein</fullName>
    </submittedName>
</protein>
<evidence type="ECO:0000313" key="4">
    <source>
        <dbReference type="Proteomes" id="UP000321291"/>
    </source>
</evidence>
<dbReference type="AlphaFoldDB" id="A0A5B8VPF0"/>
<dbReference type="Gene3D" id="2.130.10.10">
    <property type="entry name" value="YVTN repeat-like/Quinoprotein amine dehydrogenase"/>
    <property type="match status" value="1"/>
</dbReference>
<dbReference type="InterPro" id="IPR015943">
    <property type="entry name" value="WD40/YVTN_repeat-like_dom_sf"/>
</dbReference>
<dbReference type="SUPFAM" id="SSF50998">
    <property type="entry name" value="Quinoprotein alcohol dehydrogenase-like"/>
    <property type="match status" value="1"/>
</dbReference>
<dbReference type="InterPro" id="IPR002372">
    <property type="entry name" value="PQQ_rpt_dom"/>
</dbReference>
<keyword evidence="4" id="KW-1185">Reference proteome</keyword>
<feature type="transmembrane region" description="Helical" evidence="1">
    <location>
        <begin position="37"/>
        <end position="57"/>
    </location>
</feature>
<dbReference type="PANTHER" id="PTHR34512">
    <property type="entry name" value="CELL SURFACE PROTEIN"/>
    <property type="match status" value="1"/>
</dbReference>
<name>A0A5B8VPF0_9BACT</name>
<organism evidence="3 4">
    <name type="scientific">Arachidicoccus ginsenosidivorans</name>
    <dbReference type="NCBI Taxonomy" id="496057"/>
    <lineage>
        <taxon>Bacteria</taxon>
        <taxon>Pseudomonadati</taxon>
        <taxon>Bacteroidota</taxon>
        <taxon>Chitinophagia</taxon>
        <taxon>Chitinophagales</taxon>
        <taxon>Chitinophagaceae</taxon>
        <taxon>Arachidicoccus</taxon>
    </lineage>
</organism>
<sequence>MCIFWQYGWVLLRTGFTRENRLEICHGRGKKNRRQRIWWYAARQYVYGGFVGLFPFFSHRSKIKDTTYVFFGSSDANLYCVNAATGQLKWHYKTKGPIHTTPVIANGVLYFGGWDTYLYALNVNTGQLLWQFKTGDKPFMRGIQSSPVVSNGMVYFGARDAHVYALNAQNGHLIWAHPTANSWVLTTVAVGDSLVFAGTSDTYLLLALDKDTGEEKWHFKSRGYVYSSPVIAGEQVVFGDYTGNLYVVDIRSNGKKFIKYPTPSRQNSAGTILNMDTLDFKFAANGADLYLYKTNQKVMESFDQLGGIVCSVLLHNRKVYFGANDGYIYSVELK</sequence>
<dbReference type="Pfam" id="PF13570">
    <property type="entry name" value="Beta-prop_ACSF4"/>
    <property type="match status" value="1"/>
</dbReference>
<evidence type="ECO:0000259" key="2">
    <source>
        <dbReference type="Pfam" id="PF13570"/>
    </source>
</evidence>
<evidence type="ECO:0000313" key="3">
    <source>
        <dbReference type="EMBL" id="QEC73507.1"/>
    </source>
</evidence>
<dbReference type="InterPro" id="IPR018391">
    <property type="entry name" value="PQQ_b-propeller_rpt"/>
</dbReference>
<dbReference type="EMBL" id="CP042434">
    <property type="protein sequence ID" value="QEC73507.1"/>
    <property type="molecule type" value="Genomic_DNA"/>
</dbReference>
<evidence type="ECO:0000256" key="1">
    <source>
        <dbReference type="SAM" id="Phobius"/>
    </source>
</evidence>